<sequence>MSDRIFPEVSISYGDKSTKAMQITCACCGAVAYFPHQTGINRKPPIAATQHFQNKGWVVGSSPRKDFCPLHASPAKRKGQKAMADTVATIADKPREMSRDDRRIINDKLDEVYAKDTYKSPWTDAAVAKDLGVPRDWVAQVREQFFGPAGSNPLYDEFLKETRLVEVAFVACEEATAHAEKAAADQRRAHGDLCKAMDIYRALARKVEREISR</sequence>
<name>A0A1S7NMU0_9HYPH</name>
<gene>
    <name evidence="1" type="ORF">AGR3A_Cc120055</name>
</gene>
<dbReference type="AlphaFoldDB" id="A0A1S7NMU0"/>
<accession>A0A1S7NMU0</accession>
<dbReference type="Proteomes" id="UP000191988">
    <property type="component" value="Unassembled WGS sequence"/>
</dbReference>
<proteinExistence type="predicted"/>
<dbReference type="STRING" id="1183432.AGR3A_Cc120055"/>
<reference evidence="2" key="1">
    <citation type="submission" date="2016-01" db="EMBL/GenBank/DDBJ databases">
        <authorList>
            <person name="Regsiter A."/>
            <person name="william w."/>
        </authorList>
    </citation>
    <scope>NUCLEOTIDE SEQUENCE [LARGE SCALE GENOMIC DNA]</scope>
    <source>
        <strain evidence="2">CFBP 6623</strain>
    </source>
</reference>
<evidence type="ECO:0000313" key="2">
    <source>
        <dbReference type="Proteomes" id="UP000191988"/>
    </source>
</evidence>
<keyword evidence="2" id="KW-1185">Reference proteome</keyword>
<dbReference type="RefSeq" id="WP_232370394.1">
    <property type="nucleotide sequence ID" value="NZ_LT009723.1"/>
</dbReference>
<dbReference type="EMBL" id="FBWK01000004">
    <property type="protein sequence ID" value="CUX09283.1"/>
    <property type="molecule type" value="Genomic_DNA"/>
</dbReference>
<protein>
    <submittedName>
        <fullName evidence="1">Uncharacterized protein</fullName>
    </submittedName>
</protein>
<evidence type="ECO:0000313" key="1">
    <source>
        <dbReference type="EMBL" id="CUX09283.1"/>
    </source>
</evidence>
<organism evidence="1 2">
    <name type="scientific">Agrobacterium tomkonis CFBP 6623</name>
    <dbReference type="NCBI Taxonomy" id="1183432"/>
    <lineage>
        <taxon>Bacteria</taxon>
        <taxon>Pseudomonadati</taxon>
        <taxon>Pseudomonadota</taxon>
        <taxon>Alphaproteobacteria</taxon>
        <taxon>Hyphomicrobiales</taxon>
        <taxon>Rhizobiaceae</taxon>
        <taxon>Rhizobium/Agrobacterium group</taxon>
        <taxon>Agrobacterium</taxon>
        <taxon>Agrobacterium tumefaciens complex</taxon>
    </lineage>
</organism>